<reference evidence="2" key="2">
    <citation type="submission" date="2020-09" db="EMBL/GenBank/DDBJ databases">
        <authorList>
            <person name="Sun Q."/>
            <person name="Zhou Y."/>
        </authorList>
    </citation>
    <scope>NUCLEOTIDE SEQUENCE</scope>
    <source>
        <strain evidence="2">CGMCC 1.15330</strain>
    </source>
</reference>
<gene>
    <name evidence="2" type="ORF">GCM10011380_22330</name>
</gene>
<dbReference type="Proteomes" id="UP000623067">
    <property type="component" value="Unassembled WGS sequence"/>
</dbReference>
<proteinExistence type="predicted"/>
<name>A0A916T5H2_9SPHN</name>
<evidence type="ECO:0000313" key="3">
    <source>
        <dbReference type="Proteomes" id="UP000623067"/>
    </source>
</evidence>
<dbReference type="AlphaFoldDB" id="A0A916T5H2"/>
<protein>
    <submittedName>
        <fullName evidence="2">Uncharacterized protein</fullName>
    </submittedName>
</protein>
<organism evidence="2 3">
    <name type="scientific">Sphingomonas metalli</name>
    <dbReference type="NCBI Taxonomy" id="1779358"/>
    <lineage>
        <taxon>Bacteria</taxon>
        <taxon>Pseudomonadati</taxon>
        <taxon>Pseudomonadota</taxon>
        <taxon>Alphaproteobacteria</taxon>
        <taxon>Sphingomonadales</taxon>
        <taxon>Sphingomonadaceae</taxon>
        <taxon>Sphingomonas</taxon>
    </lineage>
</organism>
<evidence type="ECO:0000256" key="1">
    <source>
        <dbReference type="SAM" id="SignalP"/>
    </source>
</evidence>
<dbReference type="EMBL" id="BMIH01000003">
    <property type="protein sequence ID" value="GGB32457.1"/>
    <property type="molecule type" value="Genomic_DNA"/>
</dbReference>
<feature type="chain" id="PRO_5037640547" evidence="1">
    <location>
        <begin position="17"/>
        <end position="141"/>
    </location>
</feature>
<keyword evidence="1" id="KW-0732">Signal</keyword>
<keyword evidence="3" id="KW-1185">Reference proteome</keyword>
<comment type="caution">
    <text evidence="2">The sequence shown here is derived from an EMBL/GenBank/DDBJ whole genome shotgun (WGS) entry which is preliminary data.</text>
</comment>
<accession>A0A916T5H2</accession>
<sequence>MTALMPILLALTQAAATVPLPDTLGPQSMPQQGCAAFLWSVADRKLVAVATASSGTLRLSLGGRVADLPRNATSGTTGFGFASTTSYAAQGVTATLTMTVSSQAELTDGGLVQQATLTLERPGADAVMIPVGGLVGCAPQR</sequence>
<evidence type="ECO:0000313" key="2">
    <source>
        <dbReference type="EMBL" id="GGB32457.1"/>
    </source>
</evidence>
<feature type="signal peptide" evidence="1">
    <location>
        <begin position="1"/>
        <end position="16"/>
    </location>
</feature>
<dbReference type="RefSeq" id="WP_188658870.1">
    <property type="nucleotide sequence ID" value="NZ_BMIH01000003.1"/>
</dbReference>
<reference evidence="2" key="1">
    <citation type="journal article" date="2014" name="Int. J. Syst. Evol. Microbiol.">
        <title>Complete genome sequence of Corynebacterium casei LMG S-19264T (=DSM 44701T), isolated from a smear-ripened cheese.</title>
        <authorList>
            <consortium name="US DOE Joint Genome Institute (JGI-PGF)"/>
            <person name="Walter F."/>
            <person name="Albersmeier A."/>
            <person name="Kalinowski J."/>
            <person name="Ruckert C."/>
        </authorList>
    </citation>
    <scope>NUCLEOTIDE SEQUENCE</scope>
    <source>
        <strain evidence="2">CGMCC 1.15330</strain>
    </source>
</reference>